<dbReference type="EMBL" id="MHLZ01000025">
    <property type="protein sequence ID" value="OGZ19648.1"/>
    <property type="molecule type" value="Genomic_DNA"/>
</dbReference>
<comment type="caution">
    <text evidence="1">The sequence shown here is derived from an EMBL/GenBank/DDBJ whole genome shotgun (WGS) entry which is preliminary data.</text>
</comment>
<dbReference type="AlphaFoldDB" id="A0A1G2E3C4"/>
<proteinExistence type="predicted"/>
<sequence length="63" mass="7248">MNEKIVKGTSVMIIWGSYQGKRGRVINEYPAELGNDLVEIKLNEGICICLERKHLQEEIDDEE</sequence>
<evidence type="ECO:0000313" key="1">
    <source>
        <dbReference type="EMBL" id="OGZ19648.1"/>
    </source>
</evidence>
<protein>
    <recommendedName>
        <fullName evidence="3">KOW domain-containing protein</fullName>
    </recommendedName>
</protein>
<accession>A0A1G2E3C4</accession>
<reference evidence="1 2" key="1">
    <citation type="journal article" date="2016" name="Nat. Commun.">
        <title>Thousands of microbial genomes shed light on interconnected biogeochemical processes in an aquifer system.</title>
        <authorList>
            <person name="Anantharaman K."/>
            <person name="Brown C.T."/>
            <person name="Hug L.A."/>
            <person name="Sharon I."/>
            <person name="Castelle C.J."/>
            <person name="Probst A.J."/>
            <person name="Thomas B.C."/>
            <person name="Singh A."/>
            <person name="Wilkins M.J."/>
            <person name="Karaoz U."/>
            <person name="Brodie E.L."/>
            <person name="Williams K.H."/>
            <person name="Hubbard S.S."/>
            <person name="Banfield J.F."/>
        </authorList>
    </citation>
    <scope>NUCLEOTIDE SEQUENCE [LARGE SCALE GENOMIC DNA]</scope>
</reference>
<dbReference type="Proteomes" id="UP000177360">
    <property type="component" value="Unassembled WGS sequence"/>
</dbReference>
<name>A0A1G2E3C4_9BACT</name>
<gene>
    <name evidence="1" type="ORF">A2626_02860</name>
</gene>
<evidence type="ECO:0000313" key="2">
    <source>
        <dbReference type="Proteomes" id="UP000177360"/>
    </source>
</evidence>
<organism evidence="1 2">
    <name type="scientific">Candidatus Nealsonbacteria bacterium RIFCSPHIGHO2_01_FULL_38_55</name>
    <dbReference type="NCBI Taxonomy" id="1801664"/>
    <lineage>
        <taxon>Bacteria</taxon>
        <taxon>Candidatus Nealsoniibacteriota</taxon>
    </lineage>
</organism>
<evidence type="ECO:0008006" key="3">
    <source>
        <dbReference type="Google" id="ProtNLM"/>
    </source>
</evidence>